<accession>A0A8H9M6R0</accession>
<evidence type="ECO:0000256" key="3">
    <source>
        <dbReference type="SAM" id="SignalP"/>
    </source>
</evidence>
<dbReference type="EMBL" id="BMZC01000024">
    <property type="protein sequence ID" value="GGZ83408.1"/>
    <property type="molecule type" value="Genomic_DNA"/>
</dbReference>
<dbReference type="SUPFAM" id="SSF63829">
    <property type="entry name" value="Calcium-dependent phosphotriesterase"/>
    <property type="match status" value="1"/>
</dbReference>
<feature type="chain" id="PRO_5034127841" evidence="3">
    <location>
        <begin position="40"/>
        <end position="398"/>
    </location>
</feature>
<evidence type="ECO:0000313" key="4">
    <source>
        <dbReference type="EMBL" id="GGZ83408.1"/>
    </source>
</evidence>
<reference evidence="4" key="2">
    <citation type="submission" date="2020-09" db="EMBL/GenBank/DDBJ databases">
        <authorList>
            <person name="Sun Q."/>
            <person name="Kim S."/>
        </authorList>
    </citation>
    <scope>NUCLEOTIDE SEQUENCE</scope>
    <source>
        <strain evidence="4">KCTC 32337</strain>
    </source>
</reference>
<organism evidence="4 5">
    <name type="scientific">Paraglaciecola chathamensis</name>
    <dbReference type="NCBI Taxonomy" id="368405"/>
    <lineage>
        <taxon>Bacteria</taxon>
        <taxon>Pseudomonadati</taxon>
        <taxon>Pseudomonadota</taxon>
        <taxon>Gammaproteobacteria</taxon>
        <taxon>Alteromonadales</taxon>
        <taxon>Alteromonadaceae</taxon>
        <taxon>Paraglaciecola</taxon>
    </lineage>
</organism>
<proteinExistence type="predicted"/>
<feature type="signal peptide" evidence="3">
    <location>
        <begin position="1"/>
        <end position="39"/>
    </location>
</feature>
<dbReference type="Proteomes" id="UP000622604">
    <property type="component" value="Unassembled WGS sequence"/>
</dbReference>
<dbReference type="Pfam" id="PF03022">
    <property type="entry name" value="MRJP"/>
    <property type="match status" value="1"/>
</dbReference>
<keyword evidence="2" id="KW-0964">Secreted</keyword>
<dbReference type="InterPro" id="IPR017996">
    <property type="entry name" value="MRJP/yellow-related"/>
</dbReference>
<dbReference type="GO" id="GO:0005576">
    <property type="term" value="C:extracellular region"/>
    <property type="evidence" value="ECO:0007669"/>
    <property type="project" value="UniProtKB-SubCell"/>
</dbReference>
<comment type="caution">
    <text evidence="4">The sequence shown here is derived from an EMBL/GenBank/DDBJ whole genome shotgun (WGS) entry which is preliminary data.</text>
</comment>
<gene>
    <name evidence="4" type="ORF">GCM10011274_46220</name>
</gene>
<name>A0A8H9M6R0_9ALTE</name>
<keyword evidence="3" id="KW-0732">Signal</keyword>
<dbReference type="RefSeq" id="WP_191867371.1">
    <property type="nucleotide sequence ID" value="NZ_BMZC01000024.1"/>
</dbReference>
<dbReference type="AlphaFoldDB" id="A0A8H9M6R0"/>
<dbReference type="PANTHER" id="PTHR10009:SF18">
    <property type="entry name" value="PROTEIN YELLOW-LIKE PROTEIN"/>
    <property type="match status" value="1"/>
</dbReference>
<evidence type="ECO:0000256" key="2">
    <source>
        <dbReference type="ARBA" id="ARBA00022525"/>
    </source>
</evidence>
<dbReference type="PANTHER" id="PTHR10009">
    <property type="entry name" value="PROTEIN YELLOW-RELATED"/>
    <property type="match status" value="1"/>
</dbReference>
<evidence type="ECO:0000256" key="1">
    <source>
        <dbReference type="ARBA" id="ARBA00004613"/>
    </source>
</evidence>
<reference evidence="4" key="1">
    <citation type="journal article" date="2014" name="Int. J. Syst. Evol. Microbiol.">
        <title>Complete genome sequence of Corynebacterium casei LMG S-19264T (=DSM 44701T), isolated from a smear-ripened cheese.</title>
        <authorList>
            <consortium name="US DOE Joint Genome Institute (JGI-PGF)"/>
            <person name="Walter F."/>
            <person name="Albersmeier A."/>
            <person name="Kalinowski J."/>
            <person name="Ruckert C."/>
        </authorList>
    </citation>
    <scope>NUCLEOTIDE SEQUENCE</scope>
    <source>
        <strain evidence="4">KCTC 32337</strain>
    </source>
</reference>
<protein>
    <submittedName>
        <fullName evidence="4">Periplasmic protein</fullName>
    </submittedName>
</protein>
<comment type="subcellular location">
    <subcellularLocation>
        <location evidence="1">Secreted</location>
    </subcellularLocation>
</comment>
<sequence length="398" mass="43634">MNLTTRFTHTILPNSKNVRLLSFLVVGALTLSSAANVEAETVAPETMAKTEVYAEVDGAVGGITYTQNQRFIFSYHPFFNPKVKVAELLENGQTIAFPNEEMQRAYTNDGQLKSSAEYLNWVLGVRADGRGKVWLLDSGQAEPRTTPKLVAWDVVNDKLSKIIYLPESISIAESQLNDLAISHKYQRIVIADEGIGQGSNGDKAALVVVNTVTGASRRILQGTESVLPDYSLPIISDEGLPSQKQIDAFIGADGIVLDNKEQWLYFAPLNKKYVYRIAMADIANDALSDKQLAKRVQRYAEKPNNGGLSIDADDNLYLTIVGGRKVGVIPSDTREYRDYAEDKDMIWPDGVSIGPDGYLYTGAAQLPLSAAFNDGVASNKAPYLIYRFKPLAEGVTGR</sequence>
<dbReference type="Gene3D" id="2.120.10.30">
    <property type="entry name" value="TolB, C-terminal domain"/>
    <property type="match status" value="1"/>
</dbReference>
<dbReference type="InterPro" id="IPR011042">
    <property type="entry name" value="6-blade_b-propeller_TolB-like"/>
</dbReference>
<evidence type="ECO:0000313" key="5">
    <source>
        <dbReference type="Proteomes" id="UP000622604"/>
    </source>
</evidence>